<reference evidence="5 6" key="1">
    <citation type="submission" date="2014-07" db="EMBL/GenBank/DDBJ databases">
        <title>Complete genome sequence of Corynebacterium atypicum DSM 44849: identifiction of the mycolic acid biosynthesis genes.</title>
        <authorList>
            <person name="Tippelt A."/>
            <person name="Mollmann S."/>
            <person name="Albersmeier A."/>
            <person name="Jaenicke S."/>
            <person name="Ruckert C."/>
            <person name="Tauch A."/>
        </authorList>
    </citation>
    <scope>NUCLEOTIDE SEQUENCE [LARGE SCALE GENOMIC DNA]</scope>
    <source>
        <strain evidence="5 6">R2070</strain>
    </source>
</reference>
<feature type="transmembrane region" description="Helical" evidence="3">
    <location>
        <begin position="168"/>
        <end position="188"/>
    </location>
</feature>
<gene>
    <name evidence="5" type="ORF">CATYP_07195</name>
</gene>
<evidence type="ECO:0000256" key="2">
    <source>
        <dbReference type="SAM" id="MobiDB-lite"/>
    </source>
</evidence>
<evidence type="ECO:0008006" key="7">
    <source>
        <dbReference type="Google" id="ProtNLM"/>
    </source>
</evidence>
<dbReference type="Proteomes" id="UP000028504">
    <property type="component" value="Chromosome"/>
</dbReference>
<keyword evidence="6" id="KW-1185">Reference proteome</keyword>
<feature type="chain" id="PRO_5047358732" description="Secreted protein" evidence="4">
    <location>
        <begin position="30"/>
        <end position="211"/>
    </location>
</feature>
<keyword evidence="3" id="KW-0472">Membrane</keyword>
<sequence>MHFSRRARLALATAVVTAATVVHPVSAVAETPASKPGSSSGAWETTRQHYPDLEEKACKPIKENETAKRELKENIAKEKEEKTKEIKGETNDESLAKERIKKALGEIDKKYESDLEKIEKASTQEFTVTEKGKKEPQTLTYPTAKAYCDNTSLAWWTTATPEFQKGPGIFNAVLAVLGTIAVAVGLIVRINPNAAKDAQNFVNGITKQLGL</sequence>
<keyword evidence="3" id="KW-0812">Transmembrane</keyword>
<keyword evidence="4" id="KW-0732">Signal</keyword>
<proteinExistence type="predicted"/>
<dbReference type="RefSeq" id="WP_038606097.1">
    <property type="nucleotide sequence ID" value="NZ_CP008944.1"/>
</dbReference>
<organism evidence="5 6">
    <name type="scientific">Corynebacterium atypicum</name>
    <dbReference type="NCBI Taxonomy" id="191610"/>
    <lineage>
        <taxon>Bacteria</taxon>
        <taxon>Bacillati</taxon>
        <taxon>Actinomycetota</taxon>
        <taxon>Actinomycetes</taxon>
        <taxon>Mycobacteriales</taxon>
        <taxon>Corynebacteriaceae</taxon>
        <taxon>Corynebacterium</taxon>
    </lineage>
</organism>
<keyword evidence="1" id="KW-0175">Coiled coil</keyword>
<protein>
    <recommendedName>
        <fullName evidence="7">Secreted protein</fullName>
    </recommendedName>
</protein>
<dbReference type="EMBL" id="CP008944">
    <property type="protein sequence ID" value="AIG64407.1"/>
    <property type="molecule type" value="Genomic_DNA"/>
</dbReference>
<keyword evidence="3" id="KW-1133">Transmembrane helix</keyword>
<feature type="signal peptide" evidence="4">
    <location>
        <begin position="1"/>
        <end position="29"/>
    </location>
</feature>
<evidence type="ECO:0000313" key="5">
    <source>
        <dbReference type="EMBL" id="AIG64407.1"/>
    </source>
</evidence>
<evidence type="ECO:0000313" key="6">
    <source>
        <dbReference type="Proteomes" id="UP000028504"/>
    </source>
</evidence>
<feature type="coiled-coil region" evidence="1">
    <location>
        <begin position="61"/>
        <end position="92"/>
    </location>
</feature>
<evidence type="ECO:0000256" key="4">
    <source>
        <dbReference type="SAM" id="SignalP"/>
    </source>
</evidence>
<accession>A0ABN4DGR3</accession>
<feature type="compositionally biased region" description="Polar residues" evidence="2">
    <location>
        <begin position="36"/>
        <end position="45"/>
    </location>
</feature>
<evidence type="ECO:0000256" key="1">
    <source>
        <dbReference type="SAM" id="Coils"/>
    </source>
</evidence>
<evidence type="ECO:0000256" key="3">
    <source>
        <dbReference type="SAM" id="Phobius"/>
    </source>
</evidence>
<name>A0ABN4DGR3_9CORY</name>
<feature type="region of interest" description="Disordered" evidence="2">
    <location>
        <begin position="29"/>
        <end position="48"/>
    </location>
</feature>